<protein>
    <submittedName>
        <fullName evidence="4">Di-copper centre-containing protein</fullName>
    </submittedName>
</protein>
<evidence type="ECO:0000259" key="3">
    <source>
        <dbReference type="PROSITE" id="PS00498"/>
    </source>
</evidence>
<dbReference type="PROSITE" id="PS00498">
    <property type="entry name" value="TYROSINASE_2"/>
    <property type="match status" value="1"/>
</dbReference>
<dbReference type="GO" id="GO:0016491">
    <property type="term" value="F:oxidoreductase activity"/>
    <property type="evidence" value="ECO:0007669"/>
    <property type="project" value="InterPro"/>
</dbReference>
<keyword evidence="1" id="KW-0479">Metal-binding</keyword>
<dbReference type="AlphaFoldDB" id="A0A6A5KNT6"/>
<dbReference type="Gene3D" id="1.10.1280.10">
    <property type="entry name" value="Di-copper center containing domain from catechol oxidase"/>
    <property type="match status" value="1"/>
</dbReference>
<evidence type="ECO:0000313" key="4">
    <source>
        <dbReference type="EMBL" id="KAF1837597.1"/>
    </source>
</evidence>
<dbReference type="PANTHER" id="PTHR11474:SF116">
    <property type="entry name" value="TYROSINASE"/>
    <property type="match status" value="1"/>
</dbReference>
<proteinExistence type="predicted"/>
<dbReference type="InterPro" id="IPR050316">
    <property type="entry name" value="Tyrosinase/Hemocyanin"/>
</dbReference>
<dbReference type="Proteomes" id="UP000800040">
    <property type="component" value="Unassembled WGS sequence"/>
</dbReference>
<keyword evidence="5" id="KW-1185">Reference proteome</keyword>
<dbReference type="InterPro" id="IPR002227">
    <property type="entry name" value="Tyrosinase_Cu-bd"/>
</dbReference>
<feature type="chain" id="PRO_5025412981" evidence="2">
    <location>
        <begin position="18"/>
        <end position="387"/>
    </location>
</feature>
<organism evidence="4 5">
    <name type="scientific">Decorospora gaudefroyi</name>
    <dbReference type="NCBI Taxonomy" id="184978"/>
    <lineage>
        <taxon>Eukaryota</taxon>
        <taxon>Fungi</taxon>
        <taxon>Dikarya</taxon>
        <taxon>Ascomycota</taxon>
        <taxon>Pezizomycotina</taxon>
        <taxon>Dothideomycetes</taxon>
        <taxon>Pleosporomycetidae</taxon>
        <taxon>Pleosporales</taxon>
        <taxon>Pleosporineae</taxon>
        <taxon>Pleosporaceae</taxon>
        <taxon>Decorospora</taxon>
    </lineage>
</organism>
<sequence length="387" mass="42821">MLFSKLATGVLFSIVGAQKLIEHDKLAASGLRNLEQYIKRNGVPSPGTCTMYNVAVRKEWSMLSKAERRNYIEAIQCIHSKPALTPAAVASGAKSRYDDFVVTHVLQTYSVHGTANFLTWHRYYIWAYEQLLRDECGYKGYLPYYNWAWWYENPGKSPLFDGSDTSISNGGTFVPGRNSTCIPSVEAGCPIVLPPGEGGGCVTGPLANWTVSLGPIQTHAEGIKPNPQADGLGYNPRCLNRDVSKEAAYSSRDEVITALIEDSNDVLTFQNRMQGDFANGYLGVHSAGHYTINGDAGSDFFNSPSDPAFYFHHAQVDRTFWIWQNQDIENRKDQVMGTITFLDQPPSRNGTVDDVLTLGPMFRDTFADITIADALSTVGGPFCYVYE</sequence>
<keyword evidence="2" id="KW-0732">Signal</keyword>
<dbReference type="EMBL" id="ML975260">
    <property type="protein sequence ID" value="KAF1837597.1"/>
    <property type="molecule type" value="Genomic_DNA"/>
</dbReference>
<dbReference type="Pfam" id="PF00264">
    <property type="entry name" value="Tyrosinase"/>
    <property type="match status" value="1"/>
</dbReference>
<evidence type="ECO:0000256" key="2">
    <source>
        <dbReference type="SAM" id="SignalP"/>
    </source>
</evidence>
<feature type="signal peptide" evidence="2">
    <location>
        <begin position="1"/>
        <end position="17"/>
    </location>
</feature>
<evidence type="ECO:0000313" key="5">
    <source>
        <dbReference type="Proteomes" id="UP000800040"/>
    </source>
</evidence>
<dbReference type="PRINTS" id="PR00092">
    <property type="entry name" value="TYROSINASE"/>
</dbReference>
<reference evidence="4" key="1">
    <citation type="submission" date="2020-01" db="EMBL/GenBank/DDBJ databases">
        <authorList>
            <consortium name="DOE Joint Genome Institute"/>
            <person name="Haridas S."/>
            <person name="Albert R."/>
            <person name="Binder M."/>
            <person name="Bloem J."/>
            <person name="Labutti K."/>
            <person name="Salamov A."/>
            <person name="Andreopoulos B."/>
            <person name="Baker S.E."/>
            <person name="Barry K."/>
            <person name="Bills G."/>
            <person name="Bluhm B.H."/>
            <person name="Cannon C."/>
            <person name="Castanera R."/>
            <person name="Culley D.E."/>
            <person name="Daum C."/>
            <person name="Ezra D."/>
            <person name="Gonzalez J.B."/>
            <person name="Henrissat B."/>
            <person name="Kuo A."/>
            <person name="Liang C."/>
            <person name="Lipzen A."/>
            <person name="Lutzoni F."/>
            <person name="Magnuson J."/>
            <person name="Mondo S."/>
            <person name="Nolan M."/>
            <person name="Ohm R."/>
            <person name="Pangilinan J."/>
            <person name="Park H.-J."/>
            <person name="Ramirez L."/>
            <person name="Alfaro M."/>
            <person name="Sun H."/>
            <person name="Tritt A."/>
            <person name="Yoshinaga Y."/>
            <person name="Zwiers L.-H."/>
            <person name="Turgeon B.G."/>
            <person name="Goodwin S.B."/>
            <person name="Spatafora J.W."/>
            <person name="Crous P.W."/>
            <person name="Grigoriev I.V."/>
        </authorList>
    </citation>
    <scope>NUCLEOTIDE SEQUENCE</scope>
    <source>
        <strain evidence="4">P77</strain>
    </source>
</reference>
<name>A0A6A5KNT6_9PLEO</name>
<feature type="domain" description="Tyrosinase copper-binding" evidence="3">
    <location>
        <begin position="306"/>
        <end position="317"/>
    </location>
</feature>
<accession>A0A6A5KNT6</accession>
<dbReference type="InterPro" id="IPR008922">
    <property type="entry name" value="Di-copper_centre_dom_sf"/>
</dbReference>
<dbReference type="PANTHER" id="PTHR11474">
    <property type="entry name" value="TYROSINASE FAMILY MEMBER"/>
    <property type="match status" value="1"/>
</dbReference>
<evidence type="ECO:0000256" key="1">
    <source>
        <dbReference type="ARBA" id="ARBA00022723"/>
    </source>
</evidence>
<dbReference type="GO" id="GO:0046872">
    <property type="term" value="F:metal ion binding"/>
    <property type="evidence" value="ECO:0007669"/>
    <property type="project" value="UniProtKB-KW"/>
</dbReference>
<dbReference type="SUPFAM" id="SSF48056">
    <property type="entry name" value="Di-copper centre-containing domain"/>
    <property type="match status" value="1"/>
</dbReference>
<dbReference type="OrthoDB" id="6132182at2759"/>
<gene>
    <name evidence="4" type="ORF">BDW02DRAFT_120780</name>
</gene>